<keyword evidence="2" id="KW-1185">Reference proteome</keyword>
<gene>
    <name evidence="1" type="ORF">QFW81_07115</name>
</gene>
<dbReference type="EMBL" id="JARXRO010000014">
    <property type="protein sequence ID" value="MDH5833693.1"/>
    <property type="molecule type" value="Genomic_DNA"/>
</dbReference>
<evidence type="ECO:0008006" key="3">
    <source>
        <dbReference type="Google" id="ProtNLM"/>
    </source>
</evidence>
<evidence type="ECO:0000313" key="1">
    <source>
        <dbReference type="EMBL" id="MDH5833693.1"/>
    </source>
</evidence>
<dbReference type="RefSeq" id="WP_280577987.1">
    <property type="nucleotide sequence ID" value="NZ_JARXRO010000014.1"/>
</dbReference>
<organism evidence="1 2">
    <name type="scientific">Luteimonas kalidii</name>
    <dbReference type="NCBI Taxonomy" id="3042025"/>
    <lineage>
        <taxon>Bacteria</taxon>
        <taxon>Pseudomonadati</taxon>
        <taxon>Pseudomonadota</taxon>
        <taxon>Gammaproteobacteria</taxon>
        <taxon>Lysobacterales</taxon>
        <taxon>Lysobacteraceae</taxon>
        <taxon>Luteimonas</taxon>
    </lineage>
</organism>
<reference evidence="1 2" key="1">
    <citation type="submission" date="2023-04" db="EMBL/GenBank/DDBJ databases">
        <title>Luteimonas sp. M1R5S59.</title>
        <authorList>
            <person name="Sun J.-Q."/>
        </authorList>
    </citation>
    <scope>NUCLEOTIDE SEQUENCE [LARGE SCALE GENOMIC DNA]</scope>
    <source>
        <strain evidence="1 2">M1R5S59</strain>
    </source>
</reference>
<accession>A0ABT6JSM3</accession>
<evidence type="ECO:0000313" key="2">
    <source>
        <dbReference type="Proteomes" id="UP001156873"/>
    </source>
</evidence>
<comment type="caution">
    <text evidence="1">The sequence shown here is derived from an EMBL/GenBank/DDBJ whole genome shotgun (WGS) entry which is preliminary data.</text>
</comment>
<dbReference type="Proteomes" id="UP001156873">
    <property type="component" value="Unassembled WGS sequence"/>
</dbReference>
<name>A0ABT6JSM3_9GAMM</name>
<sequence length="701" mass="74748">MSLDAQRLYELLPAIHRIRDDALGEPLRALIALFARELEALEEDVEQLYDDQFIETCADWVVPYIGDLIGYRPLAGIAADVSSPRAEVANTIAYRRRKGTALMLEQLARDLLGRPAHVAEFFEQLATTQYMKHLRPHAVASADLRSQPAMRALGGAFNTTAHTPDLRAPQATAELGGGRYNIPNIGIFVWRLLALPLTGIPLVPHPGDAGGTRFRLNPLGADLALFRRPRSEDSIATLSAPVHVAAPLDVRGMAAAVRVAQDAADPATVAHDYGLGDSLVLLRPGAEADSWEPVPVAEIVIADLRDLPGNDWNHQDTIPDDRIAIDPERGRVVLGANVEAPLRASFHHGFARMLGGGEYERVPEGETLALQVEATAGEALQPHLDAIAPGGRLRIGDSLTYTAPTTLQVDAPANPDDDATVVVAARNGARPLLAAAGDITLDIGAGASLVLDGLVISGGALVLPDAGDDATRTLVLRHCTLVPGLSLLPDGSAASPGAPSLVIEHPFANVRLEHCITGGLRVAAGAEVELVDCIVDAGAPTAVAYAAPDDASAGGALTVRASTLVGKLHARTIELASDTIFHAALEDGDDWLAPVRAQRTQHGCVRFCWLPTDSIAPRRYRCLPDDTHPRVRPHFNALRYGQPAYMQLRASTPAAILRGASDEGEIGVMHALAQPQREANLRIRLDEYLRHGLRAGLFHAT</sequence>
<protein>
    <recommendedName>
        <fullName evidence="3">Phage tail protein (Tail_P2_I)</fullName>
    </recommendedName>
</protein>
<proteinExistence type="predicted"/>